<protein>
    <submittedName>
        <fullName evidence="2">Uncharacterized protein</fullName>
    </submittedName>
</protein>
<gene>
    <name evidence="2" type="ORF">CALMAC_LOCUS18902</name>
</gene>
<evidence type="ECO:0000313" key="3">
    <source>
        <dbReference type="Proteomes" id="UP000410492"/>
    </source>
</evidence>
<dbReference type="EMBL" id="CAACVG010013218">
    <property type="protein sequence ID" value="VEN61519.1"/>
    <property type="molecule type" value="Genomic_DNA"/>
</dbReference>
<feature type="region of interest" description="Disordered" evidence="1">
    <location>
        <begin position="1"/>
        <end position="67"/>
    </location>
</feature>
<sequence length="67" mass="7849">MHSSKRYVSGSDKHGRRPDKRERIRIEDTKRKIGLADTGPKKEDRRTPKWLTKSMAEDLSREDVLKA</sequence>
<dbReference type="AlphaFoldDB" id="A0A653DNG0"/>
<reference evidence="2 3" key="1">
    <citation type="submission" date="2019-01" db="EMBL/GenBank/DDBJ databases">
        <authorList>
            <person name="Sayadi A."/>
        </authorList>
    </citation>
    <scope>NUCLEOTIDE SEQUENCE [LARGE SCALE GENOMIC DNA]</scope>
</reference>
<accession>A0A653DNG0</accession>
<keyword evidence="3" id="KW-1185">Reference proteome</keyword>
<organism evidence="2 3">
    <name type="scientific">Callosobruchus maculatus</name>
    <name type="common">Southern cowpea weevil</name>
    <name type="synonym">Pulse bruchid</name>
    <dbReference type="NCBI Taxonomy" id="64391"/>
    <lineage>
        <taxon>Eukaryota</taxon>
        <taxon>Metazoa</taxon>
        <taxon>Ecdysozoa</taxon>
        <taxon>Arthropoda</taxon>
        <taxon>Hexapoda</taxon>
        <taxon>Insecta</taxon>
        <taxon>Pterygota</taxon>
        <taxon>Neoptera</taxon>
        <taxon>Endopterygota</taxon>
        <taxon>Coleoptera</taxon>
        <taxon>Polyphaga</taxon>
        <taxon>Cucujiformia</taxon>
        <taxon>Chrysomeloidea</taxon>
        <taxon>Chrysomelidae</taxon>
        <taxon>Bruchinae</taxon>
        <taxon>Bruchini</taxon>
        <taxon>Callosobruchus</taxon>
    </lineage>
</organism>
<feature type="non-terminal residue" evidence="2">
    <location>
        <position position="67"/>
    </location>
</feature>
<feature type="compositionally biased region" description="Basic and acidic residues" evidence="1">
    <location>
        <begin position="19"/>
        <end position="31"/>
    </location>
</feature>
<evidence type="ECO:0000313" key="2">
    <source>
        <dbReference type="EMBL" id="VEN61519.1"/>
    </source>
</evidence>
<dbReference type="Proteomes" id="UP000410492">
    <property type="component" value="Unassembled WGS sequence"/>
</dbReference>
<feature type="compositionally biased region" description="Basic and acidic residues" evidence="1">
    <location>
        <begin position="55"/>
        <end position="67"/>
    </location>
</feature>
<name>A0A653DNG0_CALMS</name>
<evidence type="ECO:0000256" key="1">
    <source>
        <dbReference type="SAM" id="MobiDB-lite"/>
    </source>
</evidence>
<proteinExistence type="predicted"/>